<keyword evidence="8" id="KW-1185">Reference proteome</keyword>
<keyword evidence="5" id="KW-0813">Transport</keyword>
<keyword evidence="2 5" id="KW-0812">Transmembrane</keyword>
<protein>
    <submittedName>
        <fullName evidence="7">Tungstate transport system permease protein</fullName>
    </submittedName>
</protein>
<dbReference type="GO" id="GO:0005886">
    <property type="term" value="C:plasma membrane"/>
    <property type="evidence" value="ECO:0007669"/>
    <property type="project" value="UniProtKB-SubCell"/>
</dbReference>
<sequence>MGYLLGGVKEAINLIISLDLEVLRIVWTSVKLSTISTIIASFLGIPVGILISKIDFKGKYLFNSILNTLLSLPTVVVGLIVYSLISHQGVLGEFNLLFTSQGIIIGQVILILPIVVALVRNAIHDIDDRMYETAIALGATGTQRFWLLISEAKYGIIGATIAAYGRVIGEVGVSMMLGGNIRRLTRTITTAIALETNKGRFSFALALGMILLSISFLVNFLIYYFQTGDKR</sequence>
<dbReference type="AlphaFoldDB" id="A0A1T4PAE6"/>
<organism evidence="7 8">
    <name type="scientific">Selenihalanaerobacter shriftii</name>
    <dbReference type="NCBI Taxonomy" id="142842"/>
    <lineage>
        <taxon>Bacteria</taxon>
        <taxon>Bacillati</taxon>
        <taxon>Bacillota</taxon>
        <taxon>Clostridia</taxon>
        <taxon>Halanaerobiales</taxon>
        <taxon>Halobacteroidaceae</taxon>
        <taxon>Selenihalanaerobacter</taxon>
    </lineage>
</organism>
<feature type="transmembrane region" description="Helical" evidence="5">
    <location>
        <begin position="97"/>
        <end position="119"/>
    </location>
</feature>
<dbReference type="SUPFAM" id="SSF161098">
    <property type="entry name" value="MetI-like"/>
    <property type="match status" value="1"/>
</dbReference>
<reference evidence="8" key="1">
    <citation type="submission" date="2017-02" db="EMBL/GenBank/DDBJ databases">
        <authorList>
            <person name="Varghese N."/>
            <person name="Submissions S."/>
        </authorList>
    </citation>
    <scope>NUCLEOTIDE SEQUENCE [LARGE SCALE GENOMIC DNA]</scope>
    <source>
        <strain evidence="8">ATCC BAA-73</strain>
    </source>
</reference>
<evidence type="ECO:0000256" key="1">
    <source>
        <dbReference type="ARBA" id="ARBA00004141"/>
    </source>
</evidence>
<dbReference type="CDD" id="cd06261">
    <property type="entry name" value="TM_PBP2"/>
    <property type="match status" value="1"/>
</dbReference>
<comment type="similarity">
    <text evidence="5">Belongs to the binding-protein-dependent transport system permease family.</text>
</comment>
<dbReference type="InterPro" id="IPR049783">
    <property type="entry name" value="ABC_perm_TupB-like"/>
</dbReference>
<evidence type="ECO:0000256" key="4">
    <source>
        <dbReference type="ARBA" id="ARBA00023136"/>
    </source>
</evidence>
<evidence type="ECO:0000256" key="5">
    <source>
        <dbReference type="RuleBase" id="RU363032"/>
    </source>
</evidence>
<dbReference type="PANTHER" id="PTHR43632:SF1">
    <property type="entry name" value="PERMEASE COMPONENT OF TUNGSTATE ABC TRANSPORTER"/>
    <property type="match status" value="1"/>
</dbReference>
<dbReference type="Pfam" id="PF00528">
    <property type="entry name" value="BPD_transp_1"/>
    <property type="match status" value="1"/>
</dbReference>
<feature type="transmembrane region" description="Helical" evidence="5">
    <location>
        <begin position="64"/>
        <end position="85"/>
    </location>
</feature>
<dbReference type="RefSeq" id="WP_078810531.1">
    <property type="nucleotide sequence ID" value="NZ_FUWM01000018.1"/>
</dbReference>
<feature type="transmembrane region" description="Helical" evidence="5">
    <location>
        <begin position="32"/>
        <end position="52"/>
    </location>
</feature>
<keyword evidence="3 5" id="KW-1133">Transmembrane helix</keyword>
<proteinExistence type="inferred from homology"/>
<evidence type="ECO:0000313" key="7">
    <source>
        <dbReference type="EMBL" id="SJZ88504.1"/>
    </source>
</evidence>
<evidence type="ECO:0000259" key="6">
    <source>
        <dbReference type="PROSITE" id="PS50928"/>
    </source>
</evidence>
<dbReference type="OrthoDB" id="9781724at2"/>
<dbReference type="PANTHER" id="PTHR43632">
    <property type="entry name" value="PERMEASE COMPONENT OF TUNGSTATE ABC TRANSPORTER"/>
    <property type="match status" value="1"/>
</dbReference>
<feature type="transmembrane region" description="Helical" evidence="5">
    <location>
        <begin position="203"/>
        <end position="225"/>
    </location>
</feature>
<evidence type="ECO:0000256" key="3">
    <source>
        <dbReference type="ARBA" id="ARBA00022989"/>
    </source>
</evidence>
<dbReference type="Gene3D" id="1.10.3720.10">
    <property type="entry name" value="MetI-like"/>
    <property type="match status" value="1"/>
</dbReference>
<dbReference type="STRING" id="142842.SAMN02745118_02094"/>
<name>A0A1T4PAE6_9FIRM</name>
<dbReference type="Proteomes" id="UP000190625">
    <property type="component" value="Unassembled WGS sequence"/>
</dbReference>
<gene>
    <name evidence="7" type="ORF">SAMN02745118_02094</name>
</gene>
<dbReference type="PROSITE" id="PS50928">
    <property type="entry name" value="ABC_TM1"/>
    <property type="match status" value="1"/>
</dbReference>
<keyword evidence="4 5" id="KW-0472">Membrane</keyword>
<dbReference type="GO" id="GO:0055085">
    <property type="term" value="P:transmembrane transport"/>
    <property type="evidence" value="ECO:0007669"/>
    <property type="project" value="InterPro"/>
</dbReference>
<dbReference type="EMBL" id="FUWM01000018">
    <property type="protein sequence ID" value="SJZ88504.1"/>
    <property type="molecule type" value="Genomic_DNA"/>
</dbReference>
<comment type="subcellular location">
    <subcellularLocation>
        <location evidence="5">Cell membrane</location>
        <topology evidence="5">Multi-pass membrane protein</topology>
    </subcellularLocation>
    <subcellularLocation>
        <location evidence="1">Membrane</location>
        <topology evidence="1">Multi-pass membrane protein</topology>
    </subcellularLocation>
</comment>
<feature type="domain" description="ABC transmembrane type-1" evidence="6">
    <location>
        <begin position="26"/>
        <end position="222"/>
    </location>
</feature>
<dbReference type="InterPro" id="IPR000515">
    <property type="entry name" value="MetI-like"/>
</dbReference>
<evidence type="ECO:0000256" key="2">
    <source>
        <dbReference type="ARBA" id="ARBA00022692"/>
    </source>
</evidence>
<dbReference type="NCBIfam" id="NF038017">
    <property type="entry name" value="ABC_perm1"/>
    <property type="match status" value="1"/>
</dbReference>
<dbReference type="InterPro" id="IPR035906">
    <property type="entry name" value="MetI-like_sf"/>
</dbReference>
<accession>A0A1T4PAE6</accession>
<evidence type="ECO:0000313" key="8">
    <source>
        <dbReference type="Proteomes" id="UP000190625"/>
    </source>
</evidence>